<protein>
    <submittedName>
        <fullName evidence="3">Undecaprenyl-diphosphatase</fullName>
    </submittedName>
</protein>
<gene>
    <name evidence="3" type="ORF">SAMN04488115_101471</name>
</gene>
<feature type="transmembrane region" description="Helical" evidence="1">
    <location>
        <begin position="184"/>
        <end position="208"/>
    </location>
</feature>
<feature type="transmembrane region" description="Helical" evidence="1">
    <location>
        <begin position="157"/>
        <end position="177"/>
    </location>
</feature>
<dbReference type="PANTHER" id="PTHR14969">
    <property type="entry name" value="SPHINGOSINE-1-PHOSPHATE PHOSPHOHYDROLASE"/>
    <property type="match status" value="1"/>
</dbReference>
<dbReference type="InterPro" id="IPR036938">
    <property type="entry name" value="PAP2/HPO_sf"/>
</dbReference>
<accession>A0A1H5T032</accession>
<feature type="domain" description="Phosphatidic acid phosphatase type 2/haloperoxidase" evidence="2">
    <location>
        <begin position="117"/>
        <end position="229"/>
    </location>
</feature>
<dbReference type="Pfam" id="PF01569">
    <property type="entry name" value="PAP2"/>
    <property type="match status" value="1"/>
</dbReference>
<feature type="transmembrane region" description="Helical" evidence="1">
    <location>
        <begin position="89"/>
        <end position="109"/>
    </location>
</feature>
<proteinExistence type="predicted"/>
<dbReference type="SUPFAM" id="SSF48317">
    <property type="entry name" value="Acid phosphatase/Vanadium-dependent haloperoxidase"/>
    <property type="match status" value="1"/>
</dbReference>
<reference evidence="3 4" key="1">
    <citation type="submission" date="2016-10" db="EMBL/GenBank/DDBJ databases">
        <authorList>
            <person name="de Groot N.N."/>
        </authorList>
    </citation>
    <scope>NUCLEOTIDE SEQUENCE [LARGE SCALE GENOMIC DNA]</scope>
    <source>
        <strain evidence="3 4">DSM 26656</strain>
    </source>
</reference>
<keyword evidence="1" id="KW-1133">Transmembrane helix</keyword>
<dbReference type="AlphaFoldDB" id="A0A1H5T032"/>
<keyword evidence="4" id="KW-1185">Reference proteome</keyword>
<keyword evidence="1" id="KW-0472">Membrane</keyword>
<feature type="transmembrane region" description="Helical" evidence="1">
    <location>
        <begin position="214"/>
        <end position="232"/>
    </location>
</feature>
<dbReference type="Gene3D" id="1.20.144.10">
    <property type="entry name" value="Phosphatidic acid phosphatase type 2/haloperoxidase"/>
    <property type="match status" value="2"/>
</dbReference>
<dbReference type="InterPro" id="IPR000326">
    <property type="entry name" value="PAP2/HPO"/>
</dbReference>
<dbReference type="SMART" id="SM00014">
    <property type="entry name" value="acidPPc"/>
    <property type="match status" value="1"/>
</dbReference>
<feature type="transmembrane region" description="Helical" evidence="1">
    <location>
        <begin position="116"/>
        <end position="137"/>
    </location>
</feature>
<evidence type="ECO:0000259" key="2">
    <source>
        <dbReference type="SMART" id="SM00014"/>
    </source>
</evidence>
<sequence length="253" mass="27085">MAGLFVRTLISKSAMSKSPMSIPRVSMFHPRVLIPVAAASTFLGLAVFIVSGRSFAFDTSLLLLFREANDTSIPIGPAWLREAMRDVTALGSFVGLGMMTITASLTLWLCRYRHLAVGLAVSVVLATLVSTLLKIGVGRARPDIVEQVALTFTASFPSGHAFLSSVTLLSIAGFVGLASRREDIARLCVVLAWVMIVLIGISRIYLGVHWPSDVIAGWCLGVAWSSTVVAWLGRRMASADPIDVETTAPKPLS</sequence>
<organism evidence="3 4">
    <name type="scientific">Bosea lathyri</name>
    <dbReference type="NCBI Taxonomy" id="1036778"/>
    <lineage>
        <taxon>Bacteria</taxon>
        <taxon>Pseudomonadati</taxon>
        <taxon>Pseudomonadota</taxon>
        <taxon>Alphaproteobacteria</taxon>
        <taxon>Hyphomicrobiales</taxon>
        <taxon>Boseaceae</taxon>
        <taxon>Bosea</taxon>
    </lineage>
</organism>
<evidence type="ECO:0000313" key="4">
    <source>
        <dbReference type="Proteomes" id="UP000236743"/>
    </source>
</evidence>
<dbReference type="PANTHER" id="PTHR14969:SF13">
    <property type="entry name" value="AT30094P"/>
    <property type="match status" value="1"/>
</dbReference>
<evidence type="ECO:0000313" key="3">
    <source>
        <dbReference type="EMBL" id="SEF56084.1"/>
    </source>
</evidence>
<dbReference type="CDD" id="cd03392">
    <property type="entry name" value="PAP2_like_2"/>
    <property type="match status" value="1"/>
</dbReference>
<keyword evidence="1" id="KW-0812">Transmembrane</keyword>
<dbReference type="Proteomes" id="UP000236743">
    <property type="component" value="Unassembled WGS sequence"/>
</dbReference>
<name>A0A1H5T032_9HYPH</name>
<evidence type="ECO:0000256" key="1">
    <source>
        <dbReference type="SAM" id="Phobius"/>
    </source>
</evidence>
<dbReference type="EMBL" id="FNUY01000001">
    <property type="protein sequence ID" value="SEF56084.1"/>
    <property type="molecule type" value="Genomic_DNA"/>
</dbReference>